<keyword evidence="2" id="KW-1185">Reference proteome</keyword>
<organism evidence="1 2">
    <name type="scientific">Zizania palustris</name>
    <name type="common">Northern wild rice</name>
    <dbReference type="NCBI Taxonomy" id="103762"/>
    <lineage>
        <taxon>Eukaryota</taxon>
        <taxon>Viridiplantae</taxon>
        <taxon>Streptophyta</taxon>
        <taxon>Embryophyta</taxon>
        <taxon>Tracheophyta</taxon>
        <taxon>Spermatophyta</taxon>
        <taxon>Magnoliopsida</taxon>
        <taxon>Liliopsida</taxon>
        <taxon>Poales</taxon>
        <taxon>Poaceae</taxon>
        <taxon>BOP clade</taxon>
        <taxon>Oryzoideae</taxon>
        <taxon>Oryzeae</taxon>
        <taxon>Zizaniinae</taxon>
        <taxon>Zizania</taxon>
    </lineage>
</organism>
<proteinExistence type="predicted"/>
<gene>
    <name evidence="1" type="ORF">GUJ93_ZPchr0005g15947</name>
</gene>
<comment type="caution">
    <text evidence="1">The sequence shown here is derived from an EMBL/GenBank/DDBJ whole genome shotgun (WGS) entry which is preliminary data.</text>
</comment>
<sequence>MRLRRGRIVKTHVNVPCKANILFGITTPLRRDLHKGNRLLRATRSIGGFECLLRRPSELAPKAFESASLKYIKGAGLTAGKVPASKA</sequence>
<evidence type="ECO:0000313" key="2">
    <source>
        <dbReference type="Proteomes" id="UP000729402"/>
    </source>
</evidence>
<dbReference type="Proteomes" id="UP000729402">
    <property type="component" value="Unassembled WGS sequence"/>
</dbReference>
<name>A0A8J5W0Y4_ZIZPA</name>
<evidence type="ECO:0000313" key="1">
    <source>
        <dbReference type="EMBL" id="KAG8068793.1"/>
    </source>
</evidence>
<accession>A0A8J5W0Y4</accession>
<reference evidence="1" key="2">
    <citation type="submission" date="2021-02" db="EMBL/GenBank/DDBJ databases">
        <authorList>
            <person name="Kimball J.A."/>
            <person name="Haas M.W."/>
            <person name="Macchietto M."/>
            <person name="Kono T."/>
            <person name="Duquette J."/>
            <person name="Shao M."/>
        </authorList>
    </citation>
    <scope>NUCLEOTIDE SEQUENCE</scope>
    <source>
        <tissue evidence="1">Fresh leaf tissue</tissue>
    </source>
</reference>
<dbReference type="EMBL" id="JAAALK010000284">
    <property type="protein sequence ID" value="KAG8068793.1"/>
    <property type="molecule type" value="Genomic_DNA"/>
</dbReference>
<reference evidence="1" key="1">
    <citation type="journal article" date="2021" name="bioRxiv">
        <title>Whole Genome Assembly and Annotation of Northern Wild Rice, Zizania palustris L., Supports a Whole Genome Duplication in the Zizania Genus.</title>
        <authorList>
            <person name="Haas M."/>
            <person name="Kono T."/>
            <person name="Macchietto M."/>
            <person name="Millas R."/>
            <person name="McGilp L."/>
            <person name="Shao M."/>
            <person name="Duquette J."/>
            <person name="Hirsch C.N."/>
            <person name="Kimball J."/>
        </authorList>
    </citation>
    <scope>NUCLEOTIDE SEQUENCE</scope>
    <source>
        <tissue evidence="1">Fresh leaf tissue</tissue>
    </source>
</reference>
<dbReference type="AlphaFoldDB" id="A0A8J5W0Y4"/>
<protein>
    <submittedName>
        <fullName evidence="1">Uncharacterized protein</fullName>
    </submittedName>
</protein>